<feature type="compositionally biased region" description="Low complexity" evidence="6">
    <location>
        <begin position="1"/>
        <end position="19"/>
    </location>
</feature>
<feature type="domain" description="BZIP" evidence="7">
    <location>
        <begin position="26"/>
        <end position="89"/>
    </location>
</feature>
<dbReference type="Pfam" id="PF00170">
    <property type="entry name" value="bZIP_1"/>
    <property type="match status" value="1"/>
</dbReference>
<evidence type="ECO:0000256" key="1">
    <source>
        <dbReference type="ARBA" id="ARBA00004123"/>
    </source>
</evidence>
<dbReference type="GO" id="GO:0003700">
    <property type="term" value="F:DNA-binding transcription factor activity"/>
    <property type="evidence" value="ECO:0000318"/>
    <property type="project" value="GO_Central"/>
</dbReference>
<name>A0A0K9P0V1_ZOSMR</name>
<keyword evidence="4" id="KW-0804">Transcription</keyword>
<dbReference type="OrthoDB" id="551672at2759"/>
<dbReference type="GO" id="GO:0000976">
    <property type="term" value="F:transcription cis-regulatory region binding"/>
    <property type="evidence" value="ECO:0000318"/>
    <property type="project" value="GO_Central"/>
</dbReference>
<proteinExistence type="predicted"/>
<comment type="caution">
    <text evidence="8">The sequence shown here is derived from an EMBL/GenBank/DDBJ whole genome shotgun (WGS) entry which is preliminary data.</text>
</comment>
<dbReference type="SUPFAM" id="SSF57959">
    <property type="entry name" value="Leucine zipper domain"/>
    <property type="match status" value="1"/>
</dbReference>
<dbReference type="InterPro" id="IPR045314">
    <property type="entry name" value="bZIP_plant_GBF1"/>
</dbReference>
<evidence type="ECO:0000313" key="8">
    <source>
        <dbReference type="EMBL" id="KMZ62676.1"/>
    </source>
</evidence>
<dbReference type="InterPro" id="IPR004827">
    <property type="entry name" value="bZIP"/>
</dbReference>
<dbReference type="Gene3D" id="1.20.5.170">
    <property type="match status" value="1"/>
</dbReference>
<dbReference type="PROSITE" id="PS00036">
    <property type="entry name" value="BZIP_BASIC"/>
    <property type="match status" value="1"/>
</dbReference>
<dbReference type="GO" id="GO:0045893">
    <property type="term" value="P:positive regulation of DNA-templated transcription"/>
    <property type="evidence" value="ECO:0000318"/>
    <property type="project" value="GO_Central"/>
</dbReference>
<dbReference type="Proteomes" id="UP000036987">
    <property type="component" value="Unassembled WGS sequence"/>
</dbReference>
<keyword evidence="9" id="KW-1185">Reference proteome</keyword>
<dbReference type="GO" id="GO:0046982">
    <property type="term" value="F:protein heterodimerization activity"/>
    <property type="evidence" value="ECO:0007669"/>
    <property type="project" value="UniProtKB-ARBA"/>
</dbReference>
<organism evidence="8 9">
    <name type="scientific">Zostera marina</name>
    <name type="common">Eelgrass</name>
    <dbReference type="NCBI Taxonomy" id="29655"/>
    <lineage>
        <taxon>Eukaryota</taxon>
        <taxon>Viridiplantae</taxon>
        <taxon>Streptophyta</taxon>
        <taxon>Embryophyta</taxon>
        <taxon>Tracheophyta</taxon>
        <taxon>Spermatophyta</taxon>
        <taxon>Magnoliopsida</taxon>
        <taxon>Liliopsida</taxon>
        <taxon>Zosteraceae</taxon>
        <taxon>Zostera</taxon>
    </lineage>
</organism>
<dbReference type="AlphaFoldDB" id="A0A0K9P0V1"/>
<keyword evidence="2" id="KW-0805">Transcription regulation</keyword>
<evidence type="ECO:0000259" key="7">
    <source>
        <dbReference type="PROSITE" id="PS50217"/>
    </source>
</evidence>
<evidence type="ECO:0000256" key="6">
    <source>
        <dbReference type="SAM" id="MobiDB-lite"/>
    </source>
</evidence>
<dbReference type="GO" id="GO:0005634">
    <property type="term" value="C:nucleus"/>
    <property type="evidence" value="ECO:0000318"/>
    <property type="project" value="GO_Central"/>
</dbReference>
<reference evidence="9" key="1">
    <citation type="journal article" date="2016" name="Nature">
        <title>The genome of the seagrass Zostera marina reveals angiosperm adaptation to the sea.</title>
        <authorList>
            <person name="Olsen J.L."/>
            <person name="Rouze P."/>
            <person name="Verhelst B."/>
            <person name="Lin Y.-C."/>
            <person name="Bayer T."/>
            <person name="Collen J."/>
            <person name="Dattolo E."/>
            <person name="De Paoli E."/>
            <person name="Dittami S."/>
            <person name="Maumus F."/>
            <person name="Michel G."/>
            <person name="Kersting A."/>
            <person name="Lauritano C."/>
            <person name="Lohaus R."/>
            <person name="Toepel M."/>
            <person name="Tonon T."/>
            <person name="Vanneste K."/>
            <person name="Amirebrahimi M."/>
            <person name="Brakel J."/>
            <person name="Bostroem C."/>
            <person name="Chovatia M."/>
            <person name="Grimwood J."/>
            <person name="Jenkins J.W."/>
            <person name="Jueterbock A."/>
            <person name="Mraz A."/>
            <person name="Stam W.T."/>
            <person name="Tice H."/>
            <person name="Bornberg-Bauer E."/>
            <person name="Green P.J."/>
            <person name="Pearson G.A."/>
            <person name="Procaccini G."/>
            <person name="Duarte C.M."/>
            <person name="Schmutz J."/>
            <person name="Reusch T.B.H."/>
            <person name="Van de Peer Y."/>
        </authorList>
    </citation>
    <scope>NUCLEOTIDE SEQUENCE [LARGE SCALE GENOMIC DNA]</scope>
    <source>
        <strain evidence="9">cv. Finnish</strain>
    </source>
</reference>
<evidence type="ECO:0000256" key="3">
    <source>
        <dbReference type="ARBA" id="ARBA00023125"/>
    </source>
</evidence>
<protein>
    <submittedName>
        <fullName evidence="8">Basic-leucine zipper (BZIP) transcription factor family</fullName>
    </submittedName>
</protein>
<dbReference type="PANTHER" id="PTHR45764">
    <property type="entry name" value="BZIP TRANSCRIPTION FACTOR 44"/>
    <property type="match status" value="1"/>
</dbReference>
<dbReference type="PROSITE" id="PS50217">
    <property type="entry name" value="BZIP"/>
    <property type="match status" value="1"/>
</dbReference>
<dbReference type="EMBL" id="LFYR01001330">
    <property type="protein sequence ID" value="KMZ62676.1"/>
    <property type="molecule type" value="Genomic_DNA"/>
</dbReference>
<dbReference type="STRING" id="29655.A0A0K9P0V1"/>
<gene>
    <name evidence="8" type="ORF">ZOSMA_44G00750</name>
</gene>
<evidence type="ECO:0000256" key="2">
    <source>
        <dbReference type="ARBA" id="ARBA00023015"/>
    </source>
</evidence>
<keyword evidence="3" id="KW-0238">DNA-binding</keyword>
<comment type="subcellular location">
    <subcellularLocation>
        <location evidence="1">Nucleus</location>
    </subcellularLocation>
</comment>
<dbReference type="InterPro" id="IPR046347">
    <property type="entry name" value="bZIP_sf"/>
</dbReference>
<accession>A0A0K9P0V1</accession>
<dbReference type="FunFam" id="1.20.5.170:FF:000020">
    <property type="entry name" value="BZIP transcription factor"/>
    <property type="match status" value="1"/>
</dbReference>
<dbReference type="PANTHER" id="PTHR45764:SF34">
    <property type="entry name" value="BZIP TRANSCRIPTION FACTOR 53"/>
    <property type="match status" value="1"/>
</dbReference>
<sequence>MASSQVQNNSSSGSSSGNSDPQGIITERNLKRKQSNRDSARRSRMRKQQQLDELLKQTAQLKNENEKLSMQINVITAHYSEVVSRNLVLETQLVELTERLKSVNSVLRFVEEFSGMEIDIPELPDPLLKPWKLPCPIQAILASPSMLQP</sequence>
<dbReference type="OMA" id="IVASAYM"/>
<keyword evidence="5" id="KW-0539">Nucleus</keyword>
<evidence type="ECO:0000313" key="9">
    <source>
        <dbReference type="Proteomes" id="UP000036987"/>
    </source>
</evidence>
<feature type="region of interest" description="Disordered" evidence="6">
    <location>
        <begin position="1"/>
        <end position="50"/>
    </location>
</feature>
<evidence type="ECO:0000256" key="5">
    <source>
        <dbReference type="ARBA" id="ARBA00023242"/>
    </source>
</evidence>
<dbReference type="CDD" id="cd14702">
    <property type="entry name" value="bZIP_plant_GBF1"/>
    <property type="match status" value="1"/>
</dbReference>
<dbReference type="SMART" id="SM00338">
    <property type="entry name" value="BRLZ"/>
    <property type="match status" value="1"/>
</dbReference>
<evidence type="ECO:0000256" key="4">
    <source>
        <dbReference type="ARBA" id="ARBA00023163"/>
    </source>
</evidence>